<proteinExistence type="inferred from homology"/>
<dbReference type="PANTHER" id="PTHR43298">
    <property type="entry name" value="MULTIDRUG RESISTANCE PROTEIN NORM-RELATED"/>
    <property type="match status" value="1"/>
</dbReference>
<evidence type="ECO:0000256" key="7">
    <source>
        <dbReference type="ARBA" id="ARBA00022475"/>
    </source>
</evidence>
<feature type="transmembrane region" description="Helical" evidence="13">
    <location>
        <begin position="422"/>
        <end position="442"/>
    </location>
</feature>
<evidence type="ECO:0000256" key="2">
    <source>
        <dbReference type="ARBA" id="ARBA00004651"/>
    </source>
</evidence>
<gene>
    <name evidence="14" type="ORF">CRH10_06825</name>
</gene>
<dbReference type="CDD" id="cd13138">
    <property type="entry name" value="MATE_yoeA_like"/>
    <property type="match status" value="1"/>
</dbReference>
<dbReference type="PIRSF" id="PIRSF006603">
    <property type="entry name" value="DinF"/>
    <property type="match status" value="1"/>
</dbReference>
<keyword evidence="7" id="KW-1003">Cell membrane</keyword>
<dbReference type="GO" id="GO:0005886">
    <property type="term" value="C:plasma membrane"/>
    <property type="evidence" value="ECO:0007669"/>
    <property type="project" value="UniProtKB-SubCell"/>
</dbReference>
<reference evidence="14 15" key="1">
    <citation type="submission" date="2017-10" db="EMBL/GenBank/DDBJ databases">
        <title>Complete Genome Sequence of Faecalibacterium prausnitzii isolated from the gut of healthy adult Indian.</title>
        <authorList>
            <person name="Bag S."/>
            <person name="Ghosh T.S."/>
            <person name="Das B."/>
        </authorList>
    </citation>
    <scope>NUCLEOTIDE SEQUENCE [LARGE SCALE GENOMIC DNA]</scope>
    <source>
        <strain evidence="14 15">Indica</strain>
    </source>
</reference>
<evidence type="ECO:0000256" key="3">
    <source>
        <dbReference type="ARBA" id="ARBA00010199"/>
    </source>
</evidence>
<keyword evidence="10" id="KW-0406">Ion transport</keyword>
<feature type="transmembrane region" description="Helical" evidence="13">
    <location>
        <begin position="64"/>
        <end position="84"/>
    </location>
</feature>
<comment type="function">
    <text evidence="1">Multidrug efflux pump.</text>
</comment>
<protein>
    <recommendedName>
        <fullName evidence="4">Probable multidrug resistance protein NorM</fullName>
    </recommendedName>
    <alternativeName>
        <fullName evidence="12">Multidrug-efflux transporter</fullName>
    </alternativeName>
</protein>
<evidence type="ECO:0000256" key="4">
    <source>
        <dbReference type="ARBA" id="ARBA00020268"/>
    </source>
</evidence>
<dbReference type="EMBL" id="CP023819">
    <property type="protein sequence ID" value="ATL90028.1"/>
    <property type="molecule type" value="Genomic_DNA"/>
</dbReference>
<dbReference type="Pfam" id="PF01554">
    <property type="entry name" value="MatE"/>
    <property type="match status" value="2"/>
</dbReference>
<feature type="transmembrane region" description="Helical" evidence="13">
    <location>
        <begin position="394"/>
        <end position="416"/>
    </location>
</feature>
<evidence type="ECO:0000256" key="9">
    <source>
        <dbReference type="ARBA" id="ARBA00022989"/>
    </source>
</evidence>
<dbReference type="AlphaFoldDB" id="A0A291TA85"/>
<organism evidence="14 15">
    <name type="scientific">Faecalibacterium prausnitzii</name>
    <dbReference type="NCBI Taxonomy" id="853"/>
    <lineage>
        <taxon>Bacteria</taxon>
        <taxon>Bacillati</taxon>
        <taxon>Bacillota</taxon>
        <taxon>Clostridia</taxon>
        <taxon>Eubacteriales</taxon>
        <taxon>Oscillospiraceae</taxon>
        <taxon>Faecalibacterium</taxon>
    </lineage>
</organism>
<evidence type="ECO:0000256" key="12">
    <source>
        <dbReference type="ARBA" id="ARBA00031636"/>
    </source>
</evidence>
<evidence type="ECO:0000256" key="10">
    <source>
        <dbReference type="ARBA" id="ARBA00023065"/>
    </source>
</evidence>
<dbReference type="InterPro" id="IPR048279">
    <property type="entry name" value="MdtK-like"/>
</dbReference>
<evidence type="ECO:0000256" key="13">
    <source>
        <dbReference type="SAM" id="Phobius"/>
    </source>
</evidence>
<evidence type="ECO:0000256" key="8">
    <source>
        <dbReference type="ARBA" id="ARBA00022692"/>
    </source>
</evidence>
<feature type="transmembrane region" description="Helical" evidence="13">
    <location>
        <begin position="361"/>
        <end position="382"/>
    </location>
</feature>
<keyword evidence="9 13" id="KW-1133">Transmembrane helix</keyword>
<feature type="transmembrane region" description="Helical" evidence="13">
    <location>
        <begin position="323"/>
        <end position="341"/>
    </location>
</feature>
<feature type="transmembrane region" description="Helical" evidence="13">
    <location>
        <begin position="104"/>
        <end position="129"/>
    </location>
</feature>
<accession>A0A291TA85</accession>
<evidence type="ECO:0000256" key="5">
    <source>
        <dbReference type="ARBA" id="ARBA00022448"/>
    </source>
</evidence>
<evidence type="ECO:0000256" key="6">
    <source>
        <dbReference type="ARBA" id="ARBA00022449"/>
    </source>
</evidence>
<dbReference type="Proteomes" id="UP000223709">
    <property type="component" value="Chromosome"/>
</dbReference>
<dbReference type="InterPro" id="IPR050222">
    <property type="entry name" value="MATE_MdtK"/>
</dbReference>
<keyword evidence="6" id="KW-0050">Antiport</keyword>
<feature type="transmembrane region" description="Helical" evidence="13">
    <location>
        <begin position="171"/>
        <end position="196"/>
    </location>
</feature>
<evidence type="ECO:0000313" key="15">
    <source>
        <dbReference type="Proteomes" id="UP000223709"/>
    </source>
</evidence>
<dbReference type="GO" id="GO:0015297">
    <property type="term" value="F:antiporter activity"/>
    <property type="evidence" value="ECO:0007669"/>
    <property type="project" value="UniProtKB-KW"/>
</dbReference>
<keyword evidence="5" id="KW-0813">Transport</keyword>
<feature type="transmembrane region" description="Helical" evidence="13">
    <location>
        <begin position="141"/>
        <end position="159"/>
    </location>
</feature>
<evidence type="ECO:0000256" key="11">
    <source>
        <dbReference type="ARBA" id="ARBA00023136"/>
    </source>
</evidence>
<sequence>MQRRMCMKKNLDMTEGKPISLLWAFTFPTLMGNLLNQVYSITDSIVVGRYLGQTALAAVGSTMPVILLLAALMIGINVGVGIIISRYFGQKNEELMRRAFVNSLYLGLFLSAGMMVMGLTFSGTILRWMGTPEGPLQEATAYLEISFITMICPLMYYLFSSAFRGLGDSQTALYCLIVSVLSNIGLDVLFVAVFRWGVAGSAWATALAQALSAVVAAVLLFRKYPMMRMRRQDLRLHGKLLRQITVLAIPIAVQSAFNNLGNLVAQSAVNLFGEATMAAYTAASRIGTLALMPVETIGSSLSVYASQNHGAGKPQRIRQGVRASLQLSLVVSTVLGVFLLLCGRQMAGLFLAEPSAEILTVVQRFLLITAVPGILAGVMQVYQQVLRGVDKANQALMGGVMQLITKIAVVAVGAWGMRNLDVVWLGWPASFVAGTVIPYFCFQKIVREMETE</sequence>
<comment type="similarity">
    <text evidence="3">Belongs to the multi antimicrobial extrusion (MATE) (TC 2.A.66.1) family.</text>
</comment>
<dbReference type="GO" id="GO:0006811">
    <property type="term" value="P:monoatomic ion transport"/>
    <property type="evidence" value="ECO:0007669"/>
    <property type="project" value="UniProtKB-KW"/>
</dbReference>
<feature type="transmembrane region" description="Helical" evidence="13">
    <location>
        <begin position="202"/>
        <end position="221"/>
    </location>
</feature>
<dbReference type="InterPro" id="IPR002528">
    <property type="entry name" value="MATE_fam"/>
</dbReference>
<dbReference type="NCBIfam" id="TIGR00797">
    <property type="entry name" value="matE"/>
    <property type="match status" value="1"/>
</dbReference>
<keyword evidence="11 13" id="KW-0472">Membrane</keyword>
<name>A0A291TA85_9FIRM</name>
<evidence type="ECO:0000313" key="14">
    <source>
        <dbReference type="EMBL" id="ATL90028.1"/>
    </source>
</evidence>
<comment type="subcellular location">
    <subcellularLocation>
        <location evidence="2">Cell membrane</location>
        <topology evidence="2">Multi-pass membrane protein</topology>
    </subcellularLocation>
</comment>
<dbReference type="PANTHER" id="PTHR43298:SF2">
    <property type="entry name" value="FMN_FAD EXPORTER YEEO-RELATED"/>
    <property type="match status" value="1"/>
</dbReference>
<evidence type="ECO:0000256" key="1">
    <source>
        <dbReference type="ARBA" id="ARBA00003408"/>
    </source>
</evidence>
<dbReference type="GO" id="GO:0042910">
    <property type="term" value="F:xenobiotic transmembrane transporter activity"/>
    <property type="evidence" value="ECO:0007669"/>
    <property type="project" value="InterPro"/>
</dbReference>
<keyword evidence="8 13" id="KW-0812">Transmembrane</keyword>